<feature type="region of interest" description="Disordered" evidence="1">
    <location>
        <begin position="1"/>
        <end position="297"/>
    </location>
</feature>
<feature type="compositionally biased region" description="Polar residues" evidence="1">
    <location>
        <begin position="549"/>
        <end position="563"/>
    </location>
</feature>
<dbReference type="EMBL" id="AJIL01000043">
    <property type="protein sequence ID" value="KNE99739.1"/>
    <property type="molecule type" value="Genomic_DNA"/>
</dbReference>
<gene>
    <name evidence="2" type="ORF">PSTG_07027</name>
</gene>
<feature type="compositionally biased region" description="Polar residues" evidence="1">
    <location>
        <begin position="28"/>
        <end position="38"/>
    </location>
</feature>
<feature type="compositionally biased region" description="Low complexity" evidence="1">
    <location>
        <begin position="733"/>
        <end position="747"/>
    </location>
</feature>
<protein>
    <submittedName>
        <fullName evidence="2">Uncharacterized protein</fullName>
    </submittedName>
</protein>
<dbReference type="AlphaFoldDB" id="A0A0L0VL44"/>
<feature type="compositionally biased region" description="Polar residues" evidence="1">
    <location>
        <begin position="774"/>
        <end position="815"/>
    </location>
</feature>
<feature type="compositionally biased region" description="Polar residues" evidence="1">
    <location>
        <begin position="312"/>
        <end position="332"/>
    </location>
</feature>
<dbReference type="OrthoDB" id="2502277at2759"/>
<feature type="compositionally biased region" description="Polar residues" evidence="1">
    <location>
        <begin position="190"/>
        <end position="199"/>
    </location>
</feature>
<accession>A0A0L0VL44</accession>
<feature type="compositionally biased region" description="Polar residues" evidence="1">
    <location>
        <begin position="645"/>
        <end position="656"/>
    </location>
</feature>
<feature type="compositionally biased region" description="Polar residues" evidence="1">
    <location>
        <begin position="251"/>
        <end position="264"/>
    </location>
</feature>
<evidence type="ECO:0000256" key="1">
    <source>
        <dbReference type="SAM" id="MobiDB-lite"/>
    </source>
</evidence>
<feature type="compositionally biased region" description="Polar residues" evidence="1">
    <location>
        <begin position="440"/>
        <end position="450"/>
    </location>
</feature>
<sequence length="882" mass="93245">MDPWSSNDWLEPAPSSATPQLDLDLQPRNESANPNQSAWPVPDLSLPDWDNPSPPRTRSPSPAIEATDSPQPEFPVKLPVVENLAIDTHTSSPTSSDQSVFKTPNQSPVIERPSILSEPACSDPSSITSSLPGPLTPTDHHSHISTQPVTDTDPDLDRWGTFTHTDLPPISSVIPFVDPDPPSFPRSSPTQSGWDSHSNLGGWDDGHNTVDPCPPPRQDEDDQPQFERGWSPTQFSEDDHPNVTSGGAWDQSASQETDETSSTALDLDSAPSDGTELPSTHGQPPRNPSIQTSAAGTFQNSATVEAIQTAASKTAQVATSVLQSTNSTKRWFSSSGTQSSTTTSSLTAVKSINPDDKLSWGDFAAAEASQPPHDPESDAPGMSDSQKIAQQQEKDKQKKRTSFFGFWASKSPPPANTPTSPPQKIASGPSTLPPLGITDPSISSSNPTKDSASSADTPSTAWPAPSPASASPQPDPAPSAISRLFGRLGSRSNTAATGTSTTDDQSEITAASTELSANDIKFLDQIKTVPLEPKTVPYDDFPIAKNTTTQTKRISKHATTPSQAGLFDFLSEDSLTPKATSPYTSQEVTSSNSLGLTKSGDPFEFLHSLSRTSSSQKRIPSDPSTSSTRATFSPPSGSIPIYSNFAPSPSRSNSATIHPDRKSSGDDLDELFSHFQSPEISHQSKTLWPSAPRQNSSAPRGFQRTSATKSTAPTGQTQVRMSSTSNLQRDSHSYSLSSSSISSKVPILAPPPPPPPSSSPRPHTSTPIPLLPAPQNNKVVQNLTSPQSITSFNSFRPPSQNVNTNNNLPPSSSFATTIFPSIPPPPPPSTTSPHPNQSTIKPILPPPLTLSSVPPPPPPAAGGGGGGGGLSKEDLSFFDSLI</sequence>
<feature type="region of interest" description="Disordered" evidence="1">
    <location>
        <begin position="312"/>
        <end position="515"/>
    </location>
</feature>
<feature type="compositionally biased region" description="Pro residues" evidence="1">
    <location>
        <begin position="821"/>
        <end position="830"/>
    </location>
</feature>
<feature type="compositionally biased region" description="Polar residues" evidence="1">
    <location>
        <begin position="674"/>
        <end position="728"/>
    </location>
</feature>
<proteinExistence type="predicted"/>
<comment type="caution">
    <text evidence="2">The sequence shown here is derived from an EMBL/GenBank/DDBJ whole genome shotgun (WGS) entry which is preliminary data.</text>
</comment>
<keyword evidence="3" id="KW-1185">Reference proteome</keyword>
<feature type="compositionally biased region" description="Pro residues" evidence="1">
    <location>
        <begin position="748"/>
        <end position="759"/>
    </location>
</feature>
<evidence type="ECO:0000313" key="2">
    <source>
        <dbReference type="EMBL" id="KNE99739.1"/>
    </source>
</evidence>
<feature type="compositionally biased region" description="Pro residues" evidence="1">
    <location>
        <begin position="843"/>
        <end position="860"/>
    </location>
</feature>
<feature type="compositionally biased region" description="Low complexity" evidence="1">
    <location>
        <begin position="831"/>
        <end position="842"/>
    </location>
</feature>
<feature type="compositionally biased region" description="Low complexity" evidence="1">
    <location>
        <begin position="333"/>
        <end position="347"/>
    </location>
</feature>
<reference evidence="3" key="1">
    <citation type="submission" date="2014-03" db="EMBL/GenBank/DDBJ databases">
        <title>The Genome Sequence of Puccinia striiformis f. sp. tritici PST-78.</title>
        <authorList>
            <consortium name="The Broad Institute Genome Sequencing Platform"/>
            <person name="Cuomo C."/>
            <person name="Hulbert S."/>
            <person name="Chen X."/>
            <person name="Walker B."/>
            <person name="Young S.K."/>
            <person name="Zeng Q."/>
            <person name="Gargeya S."/>
            <person name="Fitzgerald M."/>
            <person name="Haas B."/>
            <person name="Abouelleil A."/>
            <person name="Alvarado L."/>
            <person name="Arachchi H.M."/>
            <person name="Berlin A.M."/>
            <person name="Chapman S.B."/>
            <person name="Goldberg J."/>
            <person name="Griggs A."/>
            <person name="Gujja S."/>
            <person name="Hansen M."/>
            <person name="Howarth C."/>
            <person name="Imamovic A."/>
            <person name="Larimer J."/>
            <person name="McCowan C."/>
            <person name="Montmayeur A."/>
            <person name="Murphy C."/>
            <person name="Neiman D."/>
            <person name="Pearson M."/>
            <person name="Priest M."/>
            <person name="Roberts A."/>
            <person name="Saif S."/>
            <person name="Shea T."/>
            <person name="Sisk P."/>
            <person name="Sykes S."/>
            <person name="Wortman J."/>
            <person name="Nusbaum C."/>
            <person name="Birren B."/>
        </authorList>
    </citation>
    <scope>NUCLEOTIDE SEQUENCE [LARGE SCALE GENOMIC DNA]</scope>
    <source>
        <strain evidence="3">race PST-78</strain>
    </source>
</reference>
<feature type="compositionally biased region" description="Polar residues" evidence="1">
    <location>
        <begin position="609"/>
        <end position="636"/>
    </location>
</feature>
<evidence type="ECO:0000313" key="3">
    <source>
        <dbReference type="Proteomes" id="UP000054564"/>
    </source>
</evidence>
<feature type="compositionally biased region" description="Polar residues" evidence="1">
    <location>
        <begin position="277"/>
        <end position="297"/>
    </location>
</feature>
<dbReference type="Proteomes" id="UP000054564">
    <property type="component" value="Unassembled WGS sequence"/>
</dbReference>
<feature type="compositionally biased region" description="Polar residues" evidence="1">
    <location>
        <begin position="88"/>
        <end position="108"/>
    </location>
</feature>
<organism evidence="2 3">
    <name type="scientific">Puccinia striiformis f. sp. tritici PST-78</name>
    <dbReference type="NCBI Taxonomy" id="1165861"/>
    <lineage>
        <taxon>Eukaryota</taxon>
        <taxon>Fungi</taxon>
        <taxon>Dikarya</taxon>
        <taxon>Basidiomycota</taxon>
        <taxon>Pucciniomycotina</taxon>
        <taxon>Pucciniomycetes</taxon>
        <taxon>Pucciniales</taxon>
        <taxon>Pucciniaceae</taxon>
        <taxon>Puccinia</taxon>
    </lineage>
</organism>
<feature type="region of interest" description="Disordered" evidence="1">
    <location>
        <begin position="549"/>
        <end position="882"/>
    </location>
</feature>
<feature type="compositionally biased region" description="Pro residues" evidence="1">
    <location>
        <begin position="411"/>
        <end position="421"/>
    </location>
</feature>
<feature type="compositionally biased region" description="Polar residues" evidence="1">
    <location>
        <begin position="573"/>
        <end position="596"/>
    </location>
</feature>
<feature type="compositionally biased region" description="Low complexity" evidence="1">
    <location>
        <begin position="451"/>
        <end position="472"/>
    </location>
</feature>
<name>A0A0L0VL44_9BASI</name>
<feature type="compositionally biased region" description="Gly residues" evidence="1">
    <location>
        <begin position="861"/>
        <end position="870"/>
    </location>
</feature>
<feature type="compositionally biased region" description="Polar residues" evidence="1">
    <location>
        <begin position="490"/>
        <end position="515"/>
    </location>
</feature>